<dbReference type="GO" id="GO:0009279">
    <property type="term" value="C:cell outer membrane"/>
    <property type="evidence" value="ECO:0007669"/>
    <property type="project" value="UniProtKB-SubCell"/>
</dbReference>
<dbReference type="SUPFAM" id="SSF49464">
    <property type="entry name" value="Carboxypeptidase regulatory domain-like"/>
    <property type="match status" value="1"/>
</dbReference>
<dbReference type="InterPro" id="IPR011662">
    <property type="entry name" value="Secretin/TonB_short_N"/>
</dbReference>
<keyword evidence="3" id="KW-0472">Membrane</keyword>
<dbReference type="STRING" id="1004.SAMN05661012_02000"/>
<dbReference type="SMART" id="SM00965">
    <property type="entry name" value="STN"/>
    <property type="match status" value="1"/>
</dbReference>
<dbReference type="AlphaFoldDB" id="A0A1K1PHF8"/>
<dbReference type="Gene3D" id="2.40.170.20">
    <property type="entry name" value="TonB-dependent receptor, beta-barrel domain"/>
    <property type="match status" value="1"/>
</dbReference>
<dbReference type="EMBL" id="CP140154">
    <property type="protein sequence ID" value="WQG88443.1"/>
    <property type="molecule type" value="Genomic_DNA"/>
</dbReference>
<dbReference type="Pfam" id="PF07715">
    <property type="entry name" value="Plug"/>
    <property type="match status" value="1"/>
</dbReference>
<dbReference type="Gene3D" id="2.170.130.10">
    <property type="entry name" value="TonB-dependent receptor, plug domain"/>
    <property type="match status" value="1"/>
</dbReference>
<evidence type="ECO:0000259" key="5">
    <source>
        <dbReference type="SMART" id="SM00965"/>
    </source>
</evidence>
<evidence type="ECO:0000256" key="1">
    <source>
        <dbReference type="ARBA" id="ARBA00004442"/>
    </source>
</evidence>
<evidence type="ECO:0000313" key="8">
    <source>
        <dbReference type="Proteomes" id="UP000183788"/>
    </source>
</evidence>
<accession>A0A1K1PHF8</accession>
<evidence type="ECO:0000256" key="4">
    <source>
        <dbReference type="ARBA" id="ARBA00023237"/>
    </source>
</evidence>
<dbReference type="Gene3D" id="2.60.40.1120">
    <property type="entry name" value="Carboxypeptidase-like, regulatory domain"/>
    <property type="match status" value="1"/>
</dbReference>
<proteinExistence type="predicted"/>
<dbReference type="InterPro" id="IPR008969">
    <property type="entry name" value="CarboxyPept-like_regulatory"/>
</dbReference>
<keyword evidence="4" id="KW-0998">Cell outer membrane</keyword>
<evidence type="ECO:0000256" key="2">
    <source>
        <dbReference type="ARBA" id="ARBA00022448"/>
    </source>
</evidence>
<keyword evidence="2" id="KW-0813">Transport</keyword>
<comment type="subcellular location">
    <subcellularLocation>
        <location evidence="1">Cell outer membrane</location>
    </subcellularLocation>
</comment>
<evidence type="ECO:0000256" key="3">
    <source>
        <dbReference type="ARBA" id="ARBA00023136"/>
    </source>
</evidence>
<sequence length="869" mass="97944">MSLLGRMLLGILLIPLQVLGWDWHTRITVTVNNQPLSVICGQLESQYGIHFSYSREIVDLSRRVTVNFQDKPLKRALDELFSPFDIRFARIGEQIVLTVKKYPNITISGYIQDVRNGERLIGATIYSPSQQVGATTNQFGFFSLTIPKDTASLCVSYIGYLSQRLCMTGKSFVIVGLQPSNSLREFTVSDTAQGQRQMSALHVSPADVKSMPRLLGESDVMRAIATLPGISGGVDGGTVTSVRGGGSDQNLILLDGSPVFNSSHLFGLFSVFNPDIVKSADFYKGGFPARYAGRLSSVIDISTKDGDMKEYHGEASAGVIAVRGMVEGPIKKDKTSFVVSARRSILEPILNNIDEEIQKQKGTKVNLVFHDVNLKINHIFSPKDRLYFSSYVGNDNLGLTLQNNADSTTAANPFNESTVTRLNWGNHTFALRWNHVFNPKLFVNTTLNYSQYYFNIDYNYYYQPSKSRDSIHLYGKYYSMVKDLMLRTDAEFIPDPNHIFKFGAGGIIHKFNPGVSAFEDYSQSKTLLDTAYNQATSVGGEVLMYAEDDWTVTDALRVNMGLHSSGFLVKGKLFYSLQPRVQVRYQLPNRWTLMAGFTHMNQYLHVLSESNASLPMDLWVPSTKKVGPMFSRQFTFGVNKILKDQRYSLSVEAYYKSMRNVIEYKDNSKIFNSASKNWDDHVETGTGTSYGGEVMLEKRKGKLRGWIGYTLSWAYRRFPNVNGGERYPYNYDGRHDIKVMLMQQVGKRWELAANWHFNSGLPLTLPVASYEGVNNPSPYDGGGSFPVLDQLSNRNQYRSSVVHRLDLSATNTKEKSWGSRSWTISLFNAYNHANPFLYSIVTDKQNQKRYLQEISILPILPSVTFSIKF</sequence>
<evidence type="ECO:0000313" key="9">
    <source>
        <dbReference type="Proteomes" id="UP001326715"/>
    </source>
</evidence>
<dbReference type="InterPro" id="IPR037066">
    <property type="entry name" value="Plug_dom_sf"/>
</dbReference>
<reference evidence="6 8" key="1">
    <citation type="submission" date="2016-11" db="EMBL/GenBank/DDBJ databases">
        <authorList>
            <person name="Jaros S."/>
            <person name="Januszkiewicz K."/>
            <person name="Wedrychowicz H."/>
        </authorList>
    </citation>
    <scope>NUCLEOTIDE SEQUENCE [LARGE SCALE GENOMIC DNA]</scope>
    <source>
        <strain evidence="6 8">DSM 784</strain>
    </source>
</reference>
<dbReference type="InterPro" id="IPR012910">
    <property type="entry name" value="Plug_dom"/>
</dbReference>
<evidence type="ECO:0000313" key="7">
    <source>
        <dbReference type="EMBL" id="WQG88443.1"/>
    </source>
</evidence>
<dbReference type="SUPFAM" id="SSF56935">
    <property type="entry name" value="Porins"/>
    <property type="match status" value="1"/>
</dbReference>
<dbReference type="Proteomes" id="UP000183788">
    <property type="component" value="Unassembled WGS sequence"/>
</dbReference>
<dbReference type="EMBL" id="FPIZ01000005">
    <property type="protein sequence ID" value="SFW47242.1"/>
    <property type="molecule type" value="Genomic_DNA"/>
</dbReference>
<dbReference type="InterPro" id="IPR036942">
    <property type="entry name" value="Beta-barrel_TonB_sf"/>
</dbReference>
<dbReference type="OrthoDB" id="9803050at2"/>
<reference evidence="7 9" key="2">
    <citation type="submission" date="2023-11" db="EMBL/GenBank/DDBJ databases">
        <title>MicrobeMod: A computational toolkit for identifying prokaryotic methylation and restriction-modification with nanopore sequencing.</title>
        <authorList>
            <person name="Crits-Christoph A."/>
            <person name="Kang S.C."/>
            <person name="Lee H."/>
            <person name="Ostrov N."/>
        </authorList>
    </citation>
    <scope>NUCLEOTIDE SEQUENCE [LARGE SCALE GENOMIC DNA]</scope>
    <source>
        <strain evidence="7 9">ATCC 23090</strain>
    </source>
</reference>
<feature type="domain" description="Secretin/TonB short N-terminal" evidence="5">
    <location>
        <begin position="49"/>
        <end position="100"/>
    </location>
</feature>
<protein>
    <submittedName>
        <fullName evidence="6">CarboxypepD_reg-like domain-containing protein</fullName>
    </submittedName>
    <submittedName>
        <fullName evidence="7">Carboxypeptidase-like regulatory domain-containing protein</fullName>
    </submittedName>
</protein>
<name>A0A1K1PHF8_9BACT</name>
<dbReference type="Pfam" id="PF13715">
    <property type="entry name" value="CarbopepD_reg_2"/>
    <property type="match status" value="1"/>
</dbReference>
<dbReference type="RefSeq" id="WP_083571471.1">
    <property type="nucleotide sequence ID" value="NZ_CP139972.1"/>
</dbReference>
<organism evidence="6 8">
    <name type="scientific">Chitinophaga sancti</name>
    <dbReference type="NCBI Taxonomy" id="1004"/>
    <lineage>
        <taxon>Bacteria</taxon>
        <taxon>Pseudomonadati</taxon>
        <taxon>Bacteroidota</taxon>
        <taxon>Chitinophagia</taxon>
        <taxon>Chitinophagales</taxon>
        <taxon>Chitinophagaceae</taxon>
        <taxon>Chitinophaga</taxon>
    </lineage>
</organism>
<keyword evidence="9" id="KW-1185">Reference proteome</keyword>
<dbReference type="Gene3D" id="3.55.50.30">
    <property type="match status" value="1"/>
</dbReference>
<dbReference type="Proteomes" id="UP001326715">
    <property type="component" value="Chromosome"/>
</dbReference>
<evidence type="ECO:0000313" key="6">
    <source>
        <dbReference type="EMBL" id="SFW47242.1"/>
    </source>
</evidence>
<gene>
    <name evidence="6" type="ORF">SAMN05661012_02000</name>
    <name evidence="7" type="ORF">SR876_26325</name>
</gene>